<evidence type="ECO:0000313" key="4">
    <source>
        <dbReference type="Proteomes" id="UP000474175"/>
    </source>
</evidence>
<dbReference type="EMBL" id="JAAFZH010000007">
    <property type="protein sequence ID" value="NDU96464.1"/>
    <property type="molecule type" value="Genomic_DNA"/>
</dbReference>
<evidence type="ECO:0000256" key="2">
    <source>
        <dbReference type="SAM" id="SignalP"/>
    </source>
</evidence>
<feature type="chain" id="PRO_5026649256" evidence="2">
    <location>
        <begin position="27"/>
        <end position="443"/>
    </location>
</feature>
<feature type="compositionally biased region" description="Polar residues" evidence="1">
    <location>
        <begin position="286"/>
        <end position="303"/>
    </location>
</feature>
<dbReference type="AlphaFoldDB" id="A0A6L9L7D5"/>
<gene>
    <name evidence="3" type="ORF">GK108_16405</name>
</gene>
<protein>
    <submittedName>
        <fullName evidence="3">DUF2911 domain-containing protein</fullName>
    </submittedName>
</protein>
<dbReference type="InterPro" id="IPR021314">
    <property type="entry name" value="DUF2911"/>
</dbReference>
<feature type="signal peptide" evidence="2">
    <location>
        <begin position="1"/>
        <end position="26"/>
    </location>
</feature>
<dbReference type="Proteomes" id="UP000474175">
    <property type="component" value="Unassembled WGS sequence"/>
</dbReference>
<accession>A0A6L9L7D5</accession>
<proteinExistence type="predicted"/>
<evidence type="ECO:0000256" key="1">
    <source>
        <dbReference type="SAM" id="MobiDB-lite"/>
    </source>
</evidence>
<feature type="region of interest" description="Disordered" evidence="1">
    <location>
        <begin position="286"/>
        <end position="308"/>
    </location>
</feature>
<reference evidence="3 4" key="1">
    <citation type="submission" date="2020-02" db="EMBL/GenBank/DDBJ databases">
        <title>Draft genome sequence of two Spirosoma agri KCTC 52727 and Spirosoma terrae KCTC 52035.</title>
        <authorList>
            <person name="Rojas J."/>
            <person name="Ambika Manirajan B."/>
            <person name="Suarez C."/>
            <person name="Ratering S."/>
            <person name="Schnell S."/>
        </authorList>
    </citation>
    <scope>NUCLEOTIDE SEQUENCE [LARGE SCALE GENOMIC DNA]</scope>
    <source>
        <strain evidence="3 4">KCTC 52035</strain>
    </source>
</reference>
<dbReference type="Pfam" id="PF11138">
    <property type="entry name" value="DUF2911"/>
    <property type="match status" value="1"/>
</dbReference>
<evidence type="ECO:0000313" key="3">
    <source>
        <dbReference type="EMBL" id="NDU96464.1"/>
    </source>
</evidence>
<dbReference type="RefSeq" id="WP_163950671.1">
    <property type="nucleotide sequence ID" value="NZ_JAAFZH010000007.1"/>
</dbReference>
<keyword evidence="2" id="KW-0732">Signal</keyword>
<keyword evidence="4" id="KW-1185">Reference proteome</keyword>
<sequence length="443" mass="48828">MTSILQPCRLAGLLFGLLWFSGHTLAQNGNNPYLRLTLYTGGDDLRNGQNVLATLYTTTNMGPGMADVNINDGRGSGNNTSFSFMFPMGSGWKPSDFKGIKIAHDGNGRNAFEGYDNWNLDRIRVIFVDPTTSPQQTVLLDLSGQPLIRFTGDKRAHSWKFMSANSVGSLSGGSGSGRQMMNATDIRFIIQSQHSTVGDPLQAMLTKLRQTGSLRSMTSAQARQVLASYPEESGRMTLARACYPLVSDHDQFPPLVDLFQSSGMIRQFEVDFGRVTTLAGNTNATQSNTYMEPVSTPTPQAGSPRSAAQGEINGKFIRVRYSQIAARGRDVWSTVAPYGQLWRTGANEATTITFDRDVTVDYNTKIAAGTYSIFTIPGPDYWTIILNANSKLWGTNGYTKNEDVVRVSAMVRPHEYTERLTFAVISDGVMLRWEKVEVFLPIE</sequence>
<organism evidence="3 4">
    <name type="scientific">Spirosoma terrae</name>
    <dbReference type="NCBI Taxonomy" id="1968276"/>
    <lineage>
        <taxon>Bacteria</taxon>
        <taxon>Pseudomonadati</taxon>
        <taxon>Bacteroidota</taxon>
        <taxon>Cytophagia</taxon>
        <taxon>Cytophagales</taxon>
        <taxon>Cytophagaceae</taxon>
        <taxon>Spirosoma</taxon>
    </lineage>
</organism>
<comment type="caution">
    <text evidence="3">The sequence shown here is derived from an EMBL/GenBank/DDBJ whole genome shotgun (WGS) entry which is preliminary data.</text>
</comment>
<name>A0A6L9L7D5_9BACT</name>